<sequence length="326" mass="36680">MVRASKRRASRQLKKELKFEEVQNEQESIKEIDSFLLDRRFSTTSVDVDMKEFYSNELSCWSESSSANTALSPECLALKLDQFCEKLAHSHKKDYCDFAGVEIEDSIDTLGRLRDLREVMNERLSIFDKDGKTDVNFDGAAIAGAKVVVDEGPATRSITRKLADGTGIEEFDLLYKGIPYEGNEIFVAKEIHEQRTDSIVESFVDFQKQLQFKLQVLNHAKRKVEITGNSKSAVNHDRLSKRNAVLKEKGVKTKAAMNLAKTPKKKGRIDPLGFTKIIDHYALEVASGIVDRTRKSNGRGSDRNLAPIPFNLDIFDDVENSAPNAT</sequence>
<dbReference type="AlphaFoldDB" id="A0A915CT36"/>
<evidence type="ECO:0000313" key="2">
    <source>
        <dbReference type="WBParaSite" id="jg11846"/>
    </source>
</evidence>
<protein>
    <submittedName>
        <fullName evidence="2">Uncharacterized protein</fullName>
    </submittedName>
</protein>
<proteinExistence type="predicted"/>
<accession>A0A915CT36</accession>
<reference evidence="2" key="1">
    <citation type="submission" date="2022-11" db="UniProtKB">
        <authorList>
            <consortium name="WormBaseParasite"/>
        </authorList>
    </citation>
    <scope>IDENTIFICATION</scope>
</reference>
<keyword evidence="1" id="KW-1185">Reference proteome</keyword>
<evidence type="ECO:0000313" key="1">
    <source>
        <dbReference type="Proteomes" id="UP000887574"/>
    </source>
</evidence>
<name>A0A915CT36_9BILA</name>
<dbReference type="Proteomes" id="UP000887574">
    <property type="component" value="Unplaced"/>
</dbReference>
<dbReference type="WBParaSite" id="jg11846">
    <property type="protein sequence ID" value="jg11846"/>
    <property type="gene ID" value="jg11846"/>
</dbReference>
<organism evidence="1 2">
    <name type="scientific">Ditylenchus dipsaci</name>
    <dbReference type="NCBI Taxonomy" id="166011"/>
    <lineage>
        <taxon>Eukaryota</taxon>
        <taxon>Metazoa</taxon>
        <taxon>Ecdysozoa</taxon>
        <taxon>Nematoda</taxon>
        <taxon>Chromadorea</taxon>
        <taxon>Rhabditida</taxon>
        <taxon>Tylenchina</taxon>
        <taxon>Tylenchomorpha</taxon>
        <taxon>Sphaerularioidea</taxon>
        <taxon>Anguinidae</taxon>
        <taxon>Anguininae</taxon>
        <taxon>Ditylenchus</taxon>
    </lineage>
</organism>